<name>A0A2P4YPB7_9STRA</name>
<accession>A0A2P4YPB7</accession>
<dbReference type="EMBL" id="NCKW01001178">
    <property type="protein sequence ID" value="POM79661.1"/>
    <property type="molecule type" value="Genomic_DNA"/>
</dbReference>
<keyword evidence="1" id="KW-0732">Signal</keyword>
<sequence length="90" mass="9843">MWCSTLLLVIFSCVCAAQNPTDPSNSTSLIAFSSSGSIDDIYNVCPVVVEFTEEQDNLSNDEIKANAADAAMSAYLLSHPNNTLWDYFKI</sequence>
<evidence type="ECO:0000313" key="3">
    <source>
        <dbReference type="Proteomes" id="UP000237271"/>
    </source>
</evidence>
<feature type="signal peptide" evidence="1">
    <location>
        <begin position="1"/>
        <end position="17"/>
    </location>
</feature>
<evidence type="ECO:0000256" key="1">
    <source>
        <dbReference type="SAM" id="SignalP"/>
    </source>
</evidence>
<comment type="caution">
    <text evidence="2">The sequence shown here is derived from an EMBL/GenBank/DDBJ whole genome shotgun (WGS) entry which is preliminary data.</text>
</comment>
<dbReference type="Proteomes" id="UP000237271">
    <property type="component" value="Unassembled WGS sequence"/>
</dbReference>
<proteinExistence type="predicted"/>
<feature type="non-terminal residue" evidence="2">
    <location>
        <position position="90"/>
    </location>
</feature>
<reference evidence="2 3" key="1">
    <citation type="journal article" date="2017" name="Genome Biol. Evol.">
        <title>Phytophthora megakarya and P. palmivora, closely related causal agents of cacao black pod rot, underwent increases in genome sizes and gene numbers by different mechanisms.</title>
        <authorList>
            <person name="Ali S.S."/>
            <person name="Shao J."/>
            <person name="Lary D.J."/>
            <person name="Kronmiller B."/>
            <person name="Shen D."/>
            <person name="Strem M.D."/>
            <person name="Amoako-Attah I."/>
            <person name="Akrofi A.Y."/>
            <person name="Begoude B.A."/>
            <person name="Ten Hoopen G.M."/>
            <person name="Coulibaly K."/>
            <person name="Kebe B.I."/>
            <person name="Melnick R.L."/>
            <person name="Guiltinan M.J."/>
            <person name="Tyler B.M."/>
            <person name="Meinhardt L.W."/>
            <person name="Bailey B.A."/>
        </authorList>
    </citation>
    <scope>NUCLEOTIDE SEQUENCE [LARGE SCALE GENOMIC DNA]</scope>
    <source>
        <strain evidence="3">sbr112.9</strain>
    </source>
</reference>
<evidence type="ECO:0000313" key="2">
    <source>
        <dbReference type="EMBL" id="POM79661.1"/>
    </source>
</evidence>
<gene>
    <name evidence="2" type="ORF">PHPALM_2611</name>
</gene>
<protein>
    <submittedName>
        <fullName evidence="2">Uncharacterized protein</fullName>
    </submittedName>
</protein>
<organism evidence="2 3">
    <name type="scientific">Phytophthora palmivora</name>
    <dbReference type="NCBI Taxonomy" id="4796"/>
    <lineage>
        <taxon>Eukaryota</taxon>
        <taxon>Sar</taxon>
        <taxon>Stramenopiles</taxon>
        <taxon>Oomycota</taxon>
        <taxon>Peronosporomycetes</taxon>
        <taxon>Peronosporales</taxon>
        <taxon>Peronosporaceae</taxon>
        <taxon>Phytophthora</taxon>
    </lineage>
</organism>
<dbReference type="OrthoDB" id="10454090at2759"/>
<feature type="chain" id="PRO_5015193534" evidence="1">
    <location>
        <begin position="18"/>
        <end position="90"/>
    </location>
</feature>
<keyword evidence="3" id="KW-1185">Reference proteome</keyword>
<dbReference type="AlphaFoldDB" id="A0A2P4YPB7"/>